<dbReference type="PANTHER" id="PTHR45661:SF3">
    <property type="entry name" value="IG-LIKE DOMAIN-CONTAINING PROTEIN"/>
    <property type="match status" value="1"/>
</dbReference>
<evidence type="ECO:0008006" key="3">
    <source>
        <dbReference type="Google" id="ProtNLM"/>
    </source>
</evidence>
<dbReference type="AlphaFoldDB" id="L7FM36"/>
<dbReference type="InterPro" id="IPR026906">
    <property type="entry name" value="LRR_5"/>
</dbReference>
<dbReference type="InterPro" id="IPR032675">
    <property type="entry name" value="LRR_dom_sf"/>
</dbReference>
<name>L7FM36_ENTIV</name>
<evidence type="ECO:0000313" key="1">
    <source>
        <dbReference type="EMBL" id="ELP87665.1"/>
    </source>
</evidence>
<dbReference type="PANTHER" id="PTHR45661">
    <property type="entry name" value="SURFACE ANTIGEN"/>
    <property type="match status" value="1"/>
</dbReference>
<keyword evidence="2" id="KW-1185">Reference proteome</keyword>
<proteinExistence type="predicted"/>
<dbReference type="Gene3D" id="3.80.10.10">
    <property type="entry name" value="Ribonuclease Inhibitor"/>
    <property type="match status" value="2"/>
</dbReference>
<dbReference type="OrthoDB" id="26665at2759"/>
<dbReference type="KEGG" id="eiv:EIN_337140"/>
<sequence length="177" mass="20289">MKYGNTIPKFITELSRECFCDSEMTSIDLPNLLTLVGERWCYSLQSVTFPSHITIIESACFSQCSSLRTVDIPNCESLILNCAFLSCSHLTSVSIKGNVRAFGNSCFYFCESLVSIDIPSCVSKFDNNCFRCFKLYTVYINLFGYDEVYIVNLNIYMMMVVTYRLSYLIKTIDHFII</sequence>
<dbReference type="VEuPathDB" id="AmoebaDB:EIN_337140"/>
<dbReference type="GeneID" id="14886643"/>
<dbReference type="Pfam" id="PF13306">
    <property type="entry name" value="LRR_5"/>
    <property type="match status" value="1"/>
</dbReference>
<organism evidence="1 2">
    <name type="scientific">Entamoeba invadens IP1</name>
    <dbReference type="NCBI Taxonomy" id="370355"/>
    <lineage>
        <taxon>Eukaryota</taxon>
        <taxon>Amoebozoa</taxon>
        <taxon>Evosea</taxon>
        <taxon>Archamoebae</taxon>
        <taxon>Mastigamoebida</taxon>
        <taxon>Entamoebidae</taxon>
        <taxon>Entamoeba</taxon>
    </lineage>
</organism>
<dbReference type="EMBL" id="KB206825">
    <property type="protein sequence ID" value="ELP87665.1"/>
    <property type="molecule type" value="Genomic_DNA"/>
</dbReference>
<reference evidence="1 2" key="1">
    <citation type="submission" date="2012-10" db="EMBL/GenBank/DDBJ databases">
        <authorList>
            <person name="Zafar N."/>
            <person name="Inman J."/>
            <person name="Hall N."/>
            <person name="Lorenzi H."/>
            <person name="Caler E."/>
        </authorList>
    </citation>
    <scope>NUCLEOTIDE SEQUENCE [LARGE SCALE GENOMIC DNA]</scope>
    <source>
        <strain evidence="1 2">IP1</strain>
    </source>
</reference>
<dbReference type="InterPro" id="IPR053139">
    <property type="entry name" value="Surface_bspA-like"/>
</dbReference>
<accession>L7FM36</accession>
<protein>
    <recommendedName>
        <fullName evidence="3">Leucine rich repeat containing protein BspA family protein</fullName>
    </recommendedName>
</protein>
<dbReference type="RefSeq" id="XP_004254436.1">
    <property type="nucleotide sequence ID" value="XM_004254388.1"/>
</dbReference>
<evidence type="ECO:0000313" key="2">
    <source>
        <dbReference type="Proteomes" id="UP000014680"/>
    </source>
</evidence>
<gene>
    <name evidence="1" type="ORF">EIN_337140</name>
</gene>
<dbReference type="Proteomes" id="UP000014680">
    <property type="component" value="Unassembled WGS sequence"/>
</dbReference>
<dbReference type="SUPFAM" id="SSF52058">
    <property type="entry name" value="L domain-like"/>
    <property type="match status" value="1"/>
</dbReference>